<dbReference type="PANTHER" id="PTHR10806">
    <property type="entry name" value="SIGNAL PEPTIDASE COMPLEX CATALYTIC SUBUNIT SEC11"/>
    <property type="match status" value="1"/>
</dbReference>
<dbReference type="Proteomes" id="UP000887023">
    <property type="component" value="Chromosome"/>
</dbReference>
<organism evidence="3 4">
    <name type="scientific">Skermania pinensis</name>
    <dbReference type="NCBI Taxonomy" id="39122"/>
    <lineage>
        <taxon>Bacteria</taxon>
        <taxon>Bacillati</taxon>
        <taxon>Actinomycetota</taxon>
        <taxon>Actinomycetes</taxon>
        <taxon>Mycobacteriales</taxon>
        <taxon>Gordoniaceae</taxon>
        <taxon>Skermania</taxon>
    </lineage>
</organism>
<keyword evidence="2" id="KW-0472">Membrane</keyword>
<keyword evidence="3" id="KW-0378">Hydrolase</keyword>
<name>A0ABX8SA97_9ACTN</name>
<keyword evidence="4" id="KW-1185">Reference proteome</keyword>
<dbReference type="EC" id="3.4.21.89" evidence="1"/>
<feature type="transmembrane region" description="Helical" evidence="2">
    <location>
        <begin position="158"/>
        <end position="176"/>
    </location>
</feature>
<accession>A0ABX8SA97</accession>
<protein>
    <recommendedName>
        <fullName evidence="1">Signal peptidase I</fullName>
        <ecNumber evidence="1">3.4.21.89</ecNumber>
    </recommendedName>
</protein>
<dbReference type="NCBIfam" id="TIGR02228">
    <property type="entry name" value="sigpep_I_arch"/>
    <property type="match status" value="1"/>
</dbReference>
<dbReference type="InterPro" id="IPR019533">
    <property type="entry name" value="Peptidase_S26"/>
</dbReference>
<dbReference type="RefSeq" id="WP_083530316.1">
    <property type="nucleotide sequence ID" value="NZ_CBCRUZ010000014.1"/>
</dbReference>
<gene>
    <name evidence="3" type="ORF">KV203_05170</name>
</gene>
<proteinExistence type="predicted"/>
<dbReference type="InterPro" id="IPR001733">
    <property type="entry name" value="Peptidase_S26B"/>
</dbReference>
<keyword evidence="2" id="KW-1133">Transmembrane helix</keyword>
<dbReference type="CDD" id="cd06530">
    <property type="entry name" value="S26_SPase_I"/>
    <property type="match status" value="1"/>
</dbReference>
<reference evidence="3" key="1">
    <citation type="submission" date="2021-07" db="EMBL/GenBank/DDBJ databases">
        <title>Candidatus Kaistella beijingensis sp. nov. isolated from a municipal wastewater treatment plant is involved in sludge foaming.</title>
        <authorList>
            <person name="Song Y."/>
            <person name="Liu S.-J."/>
        </authorList>
    </citation>
    <scope>NUCLEOTIDE SEQUENCE</scope>
    <source>
        <strain evidence="3">DSM 43998</strain>
    </source>
</reference>
<keyword evidence="2" id="KW-0812">Transmembrane</keyword>
<sequence>MITAPIEHVEAEPTTAWWWLRQILSWSALMLVLLLLVVAVLIPWVSGATPYTVLTSSMRPTYPPGTLIVVRSVDPRKLAVGTAITYQIESGKPGVVTHRIIAIRDDGRGERRFITQGDNNNAPDKEPVRSVQVRGAVWYSVPYLGYLNNWTTGSRRSIAIYLLAGALFVYALYMFVGSSRSRRAVAGIERAGTERAETAPVEVVPVRPQLRRPPARAGVGRRYDCETEYWPEYRFAHHEDPEAPR</sequence>
<evidence type="ECO:0000313" key="4">
    <source>
        <dbReference type="Proteomes" id="UP000887023"/>
    </source>
</evidence>
<dbReference type="PRINTS" id="PR00728">
    <property type="entry name" value="SIGNALPTASE"/>
</dbReference>
<dbReference type="GO" id="GO:0009003">
    <property type="term" value="F:signal peptidase activity"/>
    <property type="evidence" value="ECO:0007669"/>
    <property type="project" value="UniProtKB-EC"/>
</dbReference>
<dbReference type="EMBL" id="CP079105">
    <property type="protein sequence ID" value="QXQ14778.1"/>
    <property type="molecule type" value="Genomic_DNA"/>
</dbReference>
<dbReference type="PANTHER" id="PTHR10806:SF6">
    <property type="entry name" value="SIGNAL PEPTIDASE COMPLEX CATALYTIC SUBUNIT SEC11"/>
    <property type="match status" value="1"/>
</dbReference>
<evidence type="ECO:0000256" key="1">
    <source>
        <dbReference type="NCBIfam" id="TIGR02228"/>
    </source>
</evidence>
<evidence type="ECO:0000313" key="3">
    <source>
        <dbReference type="EMBL" id="QXQ14778.1"/>
    </source>
</evidence>
<feature type="transmembrane region" description="Helical" evidence="2">
    <location>
        <begin position="23"/>
        <end position="45"/>
    </location>
</feature>
<evidence type="ECO:0000256" key="2">
    <source>
        <dbReference type="SAM" id="Phobius"/>
    </source>
</evidence>